<dbReference type="AlphaFoldDB" id="A0A3M0CXU8"/>
<dbReference type="Proteomes" id="UP000271227">
    <property type="component" value="Unassembled WGS sequence"/>
</dbReference>
<dbReference type="InterPro" id="IPR029058">
    <property type="entry name" value="AB_hydrolase_fold"/>
</dbReference>
<dbReference type="RefSeq" id="WP_121937655.1">
    <property type="nucleotide sequence ID" value="NZ_REFR01000009.1"/>
</dbReference>
<evidence type="ECO:0000313" key="2">
    <source>
        <dbReference type="EMBL" id="RMB12489.1"/>
    </source>
</evidence>
<name>A0A3M0CXU8_9PROT</name>
<dbReference type="Pfam" id="PF12146">
    <property type="entry name" value="Hydrolase_4"/>
    <property type="match status" value="1"/>
</dbReference>
<feature type="domain" description="Serine aminopeptidase S33" evidence="1">
    <location>
        <begin position="54"/>
        <end position="311"/>
    </location>
</feature>
<dbReference type="InterPro" id="IPR022742">
    <property type="entry name" value="Hydrolase_4"/>
</dbReference>
<dbReference type="PANTHER" id="PTHR11614">
    <property type="entry name" value="PHOSPHOLIPASE-RELATED"/>
    <property type="match status" value="1"/>
</dbReference>
<dbReference type="FunCoup" id="A0A3M0CXU8">
    <property type="interactions" value="20"/>
</dbReference>
<proteinExistence type="predicted"/>
<protein>
    <submittedName>
        <fullName evidence="2">Lysophospholipase</fullName>
    </submittedName>
</protein>
<reference evidence="2 3" key="1">
    <citation type="submission" date="2018-10" db="EMBL/GenBank/DDBJ databases">
        <title>Genomic Encyclopedia of Archaeal and Bacterial Type Strains, Phase II (KMG-II): from individual species to whole genera.</title>
        <authorList>
            <person name="Goeker M."/>
        </authorList>
    </citation>
    <scope>NUCLEOTIDE SEQUENCE [LARGE SCALE GENOMIC DNA]</scope>
    <source>
        <strain evidence="2 3">DSM 25217</strain>
    </source>
</reference>
<dbReference type="InParanoid" id="A0A3M0CXU8"/>
<comment type="caution">
    <text evidence="2">The sequence shown here is derived from an EMBL/GenBank/DDBJ whole genome shotgun (WGS) entry which is preliminary data.</text>
</comment>
<gene>
    <name evidence="2" type="ORF">BXY39_0987</name>
</gene>
<evidence type="ECO:0000313" key="3">
    <source>
        <dbReference type="Proteomes" id="UP000271227"/>
    </source>
</evidence>
<sequence length="327" mass="35811">METSEFDSLLQQAKAARRDEPKSIRYEAVRGSGGGMLRYAVLPARPDGGDVPATPHGTVVFLPGRTEFIEKYIEDMRVVRGLGYAAAAMDLRGQGLSVRPGEDRGRHWIDNFNHHVRDVRALIRRLEAEGLPRPYIALAHSAGGHVVLRVLHDEPGLIDKAVLSAPMVGIATGGLPAGFAKGLANFMHLLGLDHLYVPGHSAFREGAWGWRKQLTHDGERFRDEDHFIAEKEPALAVGGATFGWVRAALRSCDRLNAPGFAEAIDVPVMILRAGQDTIVDLGAMDRFAARLPKGMVVPLEGAKHEILKETDDVRRQAWAAIREFLGC</sequence>
<evidence type="ECO:0000259" key="1">
    <source>
        <dbReference type="Pfam" id="PF12146"/>
    </source>
</evidence>
<dbReference type="EMBL" id="REFR01000009">
    <property type="protein sequence ID" value="RMB12489.1"/>
    <property type="molecule type" value="Genomic_DNA"/>
</dbReference>
<keyword evidence="3" id="KW-1185">Reference proteome</keyword>
<dbReference type="SUPFAM" id="SSF53474">
    <property type="entry name" value="alpha/beta-Hydrolases"/>
    <property type="match status" value="1"/>
</dbReference>
<organism evidence="2 3">
    <name type="scientific">Eilatimonas milleporae</name>
    <dbReference type="NCBI Taxonomy" id="911205"/>
    <lineage>
        <taxon>Bacteria</taxon>
        <taxon>Pseudomonadati</taxon>
        <taxon>Pseudomonadota</taxon>
        <taxon>Alphaproteobacteria</taxon>
        <taxon>Kordiimonadales</taxon>
        <taxon>Kordiimonadaceae</taxon>
        <taxon>Eilatimonas</taxon>
    </lineage>
</organism>
<dbReference type="OrthoDB" id="9788260at2"/>
<accession>A0A3M0CXU8</accession>
<dbReference type="Gene3D" id="3.40.50.1820">
    <property type="entry name" value="alpha/beta hydrolase"/>
    <property type="match status" value="1"/>
</dbReference>
<dbReference type="InterPro" id="IPR051044">
    <property type="entry name" value="MAG_DAG_Lipase"/>
</dbReference>